<gene>
    <name evidence="8" type="ORF">GS601_01275</name>
</gene>
<keyword evidence="2" id="KW-1003">Cell membrane</keyword>
<evidence type="ECO:0000256" key="4">
    <source>
        <dbReference type="ARBA" id="ARBA00022692"/>
    </source>
</evidence>
<protein>
    <submittedName>
        <fullName evidence="8">Diacylglyceryl transferase</fullName>
    </submittedName>
</protein>
<evidence type="ECO:0000256" key="6">
    <source>
        <dbReference type="ARBA" id="ARBA00023136"/>
    </source>
</evidence>
<dbReference type="Pfam" id="PF01790">
    <property type="entry name" value="LGT"/>
    <property type="match status" value="1"/>
</dbReference>
<name>A0A8J7Z5M7_9CYAN</name>
<dbReference type="GO" id="GO:0008961">
    <property type="term" value="F:phosphatidylglycerol-prolipoprotein diacylglyceryl transferase activity"/>
    <property type="evidence" value="ECO:0007669"/>
    <property type="project" value="InterPro"/>
</dbReference>
<feature type="transmembrane region" description="Helical" evidence="7">
    <location>
        <begin position="117"/>
        <end position="139"/>
    </location>
</feature>
<feature type="transmembrane region" description="Helical" evidence="7">
    <location>
        <begin position="159"/>
        <end position="179"/>
    </location>
</feature>
<dbReference type="InterPro" id="IPR001640">
    <property type="entry name" value="Lgt"/>
</dbReference>
<evidence type="ECO:0000256" key="3">
    <source>
        <dbReference type="ARBA" id="ARBA00022679"/>
    </source>
</evidence>
<organism evidence="8 9">
    <name type="scientific">Myxacorys almedinensis A</name>
    <dbReference type="NCBI Taxonomy" id="2690445"/>
    <lineage>
        <taxon>Bacteria</taxon>
        <taxon>Bacillati</taxon>
        <taxon>Cyanobacteriota</taxon>
        <taxon>Cyanophyceae</taxon>
        <taxon>Leptolyngbyales</taxon>
        <taxon>Leptolyngbyaceae</taxon>
        <taxon>Myxacorys</taxon>
        <taxon>Myxacorys almedinensis</taxon>
    </lineage>
</organism>
<keyword evidence="5 7" id="KW-1133">Transmembrane helix</keyword>
<keyword evidence="4 7" id="KW-0812">Transmembrane</keyword>
<keyword evidence="3 8" id="KW-0808">Transferase</keyword>
<feature type="transmembrane region" description="Helical" evidence="7">
    <location>
        <begin position="49"/>
        <end position="68"/>
    </location>
</feature>
<proteinExistence type="inferred from homology"/>
<evidence type="ECO:0000256" key="7">
    <source>
        <dbReference type="SAM" id="Phobius"/>
    </source>
</evidence>
<evidence type="ECO:0000313" key="8">
    <source>
        <dbReference type="EMBL" id="NDJ15930.1"/>
    </source>
</evidence>
<evidence type="ECO:0000313" key="9">
    <source>
        <dbReference type="Proteomes" id="UP000646053"/>
    </source>
</evidence>
<evidence type="ECO:0000256" key="5">
    <source>
        <dbReference type="ARBA" id="ARBA00022989"/>
    </source>
</evidence>
<sequence length="258" mass="28979">MNFPVYIGVGAFKLHPHLFFEAIAYSVALRLSLRNFRRHGVSPPHRSSIVVGGLAGALIGAKVLVMLQHIDIFWQHREQFFWLLLQGKTIVGALLGAVIGVEITKKILGIKQSTGDAFVYPLILGTAIGRLGCFLTGLSDRTYGIATDLPWGVDFGDGLLRHPTQLYEIAFLLILMIFLRVRSSKTWQHQARYPIQSGDLFKFYLISYLSFRFLIDFIKPDFHPVLGLTAIQIACLLALVYYRNSLPKLLSFSVKNSL</sequence>
<evidence type="ECO:0000256" key="1">
    <source>
        <dbReference type="ARBA" id="ARBA00007150"/>
    </source>
</evidence>
<comment type="caution">
    <text evidence="8">The sequence shown here is derived from an EMBL/GenBank/DDBJ whole genome shotgun (WGS) entry which is preliminary data.</text>
</comment>
<reference evidence="8" key="1">
    <citation type="submission" date="2019-12" db="EMBL/GenBank/DDBJ databases">
        <title>High-Quality draft genome sequences of three cyanobacteria isolated from the limestone walls of the Old Cathedral of Coimbra.</title>
        <authorList>
            <person name="Tiago I."/>
            <person name="Soares F."/>
            <person name="Portugal A."/>
        </authorList>
    </citation>
    <scope>NUCLEOTIDE SEQUENCE</scope>
    <source>
        <strain evidence="8">A</strain>
    </source>
</reference>
<evidence type="ECO:0000256" key="2">
    <source>
        <dbReference type="ARBA" id="ARBA00022475"/>
    </source>
</evidence>
<accession>A0A8J7Z5M7</accession>
<dbReference type="PANTHER" id="PTHR30589">
    <property type="entry name" value="PROLIPOPROTEIN DIACYLGLYCERYL TRANSFERASE"/>
    <property type="match status" value="1"/>
</dbReference>
<feature type="transmembrane region" description="Helical" evidence="7">
    <location>
        <begin position="200"/>
        <end position="218"/>
    </location>
</feature>
<feature type="transmembrane region" description="Helical" evidence="7">
    <location>
        <begin position="80"/>
        <end position="105"/>
    </location>
</feature>
<feature type="transmembrane region" description="Helical" evidence="7">
    <location>
        <begin position="6"/>
        <end position="28"/>
    </location>
</feature>
<keyword evidence="6 7" id="KW-0472">Membrane</keyword>
<dbReference type="EMBL" id="WVIE01000001">
    <property type="protein sequence ID" value="NDJ15930.1"/>
    <property type="molecule type" value="Genomic_DNA"/>
</dbReference>
<dbReference type="RefSeq" id="WP_162421352.1">
    <property type="nucleotide sequence ID" value="NZ_WVIE01000001.1"/>
</dbReference>
<dbReference type="AlphaFoldDB" id="A0A8J7Z5M7"/>
<dbReference type="GO" id="GO:0042158">
    <property type="term" value="P:lipoprotein biosynthetic process"/>
    <property type="evidence" value="ECO:0007669"/>
    <property type="project" value="InterPro"/>
</dbReference>
<dbReference type="PANTHER" id="PTHR30589:SF0">
    <property type="entry name" value="PHOSPHATIDYLGLYCEROL--PROLIPOPROTEIN DIACYLGLYCERYL TRANSFERASE"/>
    <property type="match status" value="1"/>
</dbReference>
<comment type="similarity">
    <text evidence="1">Belongs to the Lgt family.</text>
</comment>
<keyword evidence="9" id="KW-1185">Reference proteome</keyword>
<feature type="transmembrane region" description="Helical" evidence="7">
    <location>
        <begin position="224"/>
        <end position="242"/>
    </location>
</feature>
<dbReference type="Proteomes" id="UP000646053">
    <property type="component" value="Unassembled WGS sequence"/>
</dbReference>
<dbReference type="GO" id="GO:0005886">
    <property type="term" value="C:plasma membrane"/>
    <property type="evidence" value="ECO:0007669"/>
    <property type="project" value="InterPro"/>
</dbReference>